<dbReference type="EMBL" id="ML213510">
    <property type="protein sequence ID" value="TFK51862.1"/>
    <property type="molecule type" value="Genomic_DNA"/>
</dbReference>
<dbReference type="FunFam" id="3.20.20.80:FF:000100">
    <property type="entry name" value="Glycoside hydrolase superfamily"/>
    <property type="match status" value="1"/>
</dbReference>
<evidence type="ECO:0000256" key="4">
    <source>
        <dbReference type="RuleBase" id="RU361153"/>
    </source>
</evidence>
<reference evidence="7 8" key="1">
    <citation type="journal article" date="2019" name="Nat. Ecol. Evol.">
        <title>Megaphylogeny resolves global patterns of mushroom evolution.</title>
        <authorList>
            <person name="Varga T."/>
            <person name="Krizsan K."/>
            <person name="Foldi C."/>
            <person name="Dima B."/>
            <person name="Sanchez-Garcia M."/>
            <person name="Sanchez-Ramirez S."/>
            <person name="Szollosi G.J."/>
            <person name="Szarkandi J.G."/>
            <person name="Papp V."/>
            <person name="Albert L."/>
            <person name="Andreopoulos W."/>
            <person name="Angelini C."/>
            <person name="Antonin V."/>
            <person name="Barry K.W."/>
            <person name="Bougher N.L."/>
            <person name="Buchanan P."/>
            <person name="Buyck B."/>
            <person name="Bense V."/>
            <person name="Catcheside P."/>
            <person name="Chovatia M."/>
            <person name="Cooper J."/>
            <person name="Damon W."/>
            <person name="Desjardin D."/>
            <person name="Finy P."/>
            <person name="Geml J."/>
            <person name="Haridas S."/>
            <person name="Hughes K."/>
            <person name="Justo A."/>
            <person name="Karasinski D."/>
            <person name="Kautmanova I."/>
            <person name="Kiss B."/>
            <person name="Kocsube S."/>
            <person name="Kotiranta H."/>
            <person name="LaButti K.M."/>
            <person name="Lechner B.E."/>
            <person name="Liimatainen K."/>
            <person name="Lipzen A."/>
            <person name="Lukacs Z."/>
            <person name="Mihaltcheva S."/>
            <person name="Morgado L.N."/>
            <person name="Niskanen T."/>
            <person name="Noordeloos M.E."/>
            <person name="Ohm R.A."/>
            <person name="Ortiz-Santana B."/>
            <person name="Ovrebo C."/>
            <person name="Racz N."/>
            <person name="Riley R."/>
            <person name="Savchenko A."/>
            <person name="Shiryaev A."/>
            <person name="Soop K."/>
            <person name="Spirin V."/>
            <person name="Szebenyi C."/>
            <person name="Tomsovsky M."/>
            <person name="Tulloss R.E."/>
            <person name="Uehling J."/>
            <person name="Grigoriev I.V."/>
            <person name="Vagvolgyi C."/>
            <person name="Papp T."/>
            <person name="Martin F.M."/>
            <person name="Miettinen O."/>
            <person name="Hibbett D.S."/>
            <person name="Nagy L.G."/>
        </authorList>
    </citation>
    <scope>NUCLEOTIDE SEQUENCE [LARGE SCALE GENOMIC DNA]</scope>
    <source>
        <strain evidence="7 8">OMC1185</strain>
    </source>
</reference>
<keyword evidence="2 4" id="KW-0378">Hydrolase</keyword>
<dbReference type="InterPro" id="IPR017853">
    <property type="entry name" value="GH"/>
</dbReference>
<dbReference type="SUPFAM" id="SSF51445">
    <property type="entry name" value="(Trans)glycosidases"/>
    <property type="match status" value="1"/>
</dbReference>
<dbReference type="STRING" id="5364.A0A5C3N442"/>
<name>A0A5C3N442_9AGAM</name>
<dbReference type="PANTHER" id="PTHR31297:SF43">
    <property type="entry name" value="GLUCAN 1,3-BETA-GLUCOSIDASE 3"/>
    <property type="match status" value="1"/>
</dbReference>
<dbReference type="GO" id="GO:0009986">
    <property type="term" value="C:cell surface"/>
    <property type="evidence" value="ECO:0007669"/>
    <property type="project" value="TreeGrafter"/>
</dbReference>
<evidence type="ECO:0000256" key="1">
    <source>
        <dbReference type="ARBA" id="ARBA00005641"/>
    </source>
</evidence>
<evidence type="ECO:0000313" key="7">
    <source>
        <dbReference type="EMBL" id="TFK51862.1"/>
    </source>
</evidence>
<sequence>MHKLTDFFHRHSRSSSYQSLHRDPAAPAPKPEATAFPTEADIYRHRKQRGVNLGSWFVLERWIIESPFRSAAAPGQSDLDVARGQDAKQVLEHHWDTWITRADWEWLAQHGINTVRIPIGYYHICGADASVLNGTDFAEHQHVFEGAWGRITDAISTAHQFNIGVLLDLHSAPGKQNRDSHSGTSAPTPAFFTPQNMAHTTHILTTLARHLPSLPNIVGIELLNEPQPDSHDDALRRWYTDTILSVRDAAPQMPVYISDCWRTDEYGGFVAALSKAPQRLDGVVLDHHLYRCFTGEDVNTRAEAHARALVDANAGTPSMFARVVQNLQSAGGAMVVGEFSGALNPNSLAHLGGGPAEMKARKAYLKAEIELFERYCAGWFFWTYKKESRDLGWGFRDAVEAGIWPGVGLVVRNECERDAGRSGRRNTMMDKALAEHTSYWDQYPGNYEHFRFGDGFVQGWDDAYERFLCAGASSPVPVPELGFKGPWAKRRAEGYVRAKGGAGNVWEYGECFCCLWWCGHGFDDGVDGVCVEHGLIQGVDAARRDFIQIYCEGGA</sequence>
<organism evidence="7 8">
    <name type="scientific">Heliocybe sulcata</name>
    <dbReference type="NCBI Taxonomy" id="5364"/>
    <lineage>
        <taxon>Eukaryota</taxon>
        <taxon>Fungi</taxon>
        <taxon>Dikarya</taxon>
        <taxon>Basidiomycota</taxon>
        <taxon>Agaricomycotina</taxon>
        <taxon>Agaricomycetes</taxon>
        <taxon>Gloeophyllales</taxon>
        <taxon>Gloeophyllaceae</taxon>
        <taxon>Heliocybe</taxon>
    </lineage>
</organism>
<proteinExistence type="inferred from homology"/>
<dbReference type="InterPro" id="IPR050386">
    <property type="entry name" value="Glycosyl_hydrolase_5"/>
</dbReference>
<feature type="region of interest" description="Disordered" evidence="5">
    <location>
        <begin position="15"/>
        <end position="36"/>
    </location>
</feature>
<dbReference type="OrthoDB" id="1887033at2759"/>
<dbReference type="GO" id="GO:0009251">
    <property type="term" value="P:glucan catabolic process"/>
    <property type="evidence" value="ECO:0007669"/>
    <property type="project" value="TreeGrafter"/>
</dbReference>
<gene>
    <name evidence="7" type="ORF">OE88DRAFT_1629016</name>
</gene>
<feature type="domain" description="Glycoside hydrolase family 5" evidence="6">
    <location>
        <begin position="92"/>
        <end position="387"/>
    </location>
</feature>
<dbReference type="GO" id="GO:0005576">
    <property type="term" value="C:extracellular region"/>
    <property type="evidence" value="ECO:0007669"/>
    <property type="project" value="TreeGrafter"/>
</dbReference>
<evidence type="ECO:0000259" key="6">
    <source>
        <dbReference type="Pfam" id="PF00150"/>
    </source>
</evidence>
<evidence type="ECO:0000256" key="2">
    <source>
        <dbReference type="ARBA" id="ARBA00022801"/>
    </source>
</evidence>
<dbReference type="Gene3D" id="3.20.20.80">
    <property type="entry name" value="Glycosidases"/>
    <property type="match status" value="1"/>
</dbReference>
<evidence type="ECO:0000313" key="8">
    <source>
        <dbReference type="Proteomes" id="UP000305948"/>
    </source>
</evidence>
<accession>A0A5C3N442</accession>
<protein>
    <submittedName>
        <fullName evidence="7">Glycoside hydrolase</fullName>
    </submittedName>
</protein>
<evidence type="ECO:0000256" key="5">
    <source>
        <dbReference type="SAM" id="MobiDB-lite"/>
    </source>
</evidence>
<keyword evidence="8" id="KW-1185">Reference proteome</keyword>
<dbReference type="GO" id="GO:0005737">
    <property type="term" value="C:cytoplasm"/>
    <property type="evidence" value="ECO:0007669"/>
    <property type="project" value="UniProtKB-ARBA"/>
</dbReference>
<dbReference type="InterPro" id="IPR001547">
    <property type="entry name" value="Glyco_hydro_5"/>
</dbReference>
<comment type="similarity">
    <text evidence="1 4">Belongs to the glycosyl hydrolase 5 (cellulase A) family.</text>
</comment>
<dbReference type="PANTHER" id="PTHR31297">
    <property type="entry name" value="GLUCAN ENDO-1,6-BETA-GLUCOSIDASE B"/>
    <property type="match status" value="1"/>
</dbReference>
<dbReference type="Pfam" id="PF00150">
    <property type="entry name" value="Cellulase"/>
    <property type="match status" value="1"/>
</dbReference>
<evidence type="ECO:0000256" key="3">
    <source>
        <dbReference type="ARBA" id="ARBA00023295"/>
    </source>
</evidence>
<dbReference type="AlphaFoldDB" id="A0A5C3N442"/>
<dbReference type="Proteomes" id="UP000305948">
    <property type="component" value="Unassembled WGS sequence"/>
</dbReference>
<dbReference type="GO" id="GO:0046557">
    <property type="term" value="F:glucan endo-1,6-beta-glucosidase activity"/>
    <property type="evidence" value="ECO:0007669"/>
    <property type="project" value="TreeGrafter"/>
</dbReference>
<keyword evidence="3 4" id="KW-0326">Glycosidase</keyword>